<organism evidence="1 2">
    <name type="scientific">Arctium lappa</name>
    <name type="common">Greater burdock</name>
    <name type="synonym">Lappa major</name>
    <dbReference type="NCBI Taxonomy" id="4217"/>
    <lineage>
        <taxon>Eukaryota</taxon>
        <taxon>Viridiplantae</taxon>
        <taxon>Streptophyta</taxon>
        <taxon>Embryophyta</taxon>
        <taxon>Tracheophyta</taxon>
        <taxon>Spermatophyta</taxon>
        <taxon>Magnoliopsida</taxon>
        <taxon>eudicotyledons</taxon>
        <taxon>Gunneridae</taxon>
        <taxon>Pentapetalae</taxon>
        <taxon>asterids</taxon>
        <taxon>campanulids</taxon>
        <taxon>Asterales</taxon>
        <taxon>Asteraceae</taxon>
        <taxon>Carduoideae</taxon>
        <taxon>Cardueae</taxon>
        <taxon>Arctiinae</taxon>
        <taxon>Arctium</taxon>
    </lineage>
</organism>
<reference evidence="2" key="1">
    <citation type="journal article" date="2022" name="Mol. Ecol. Resour.">
        <title>The genomes of chicory, endive, great burdock and yacon provide insights into Asteraceae palaeo-polyploidization history and plant inulin production.</title>
        <authorList>
            <person name="Fan W."/>
            <person name="Wang S."/>
            <person name="Wang H."/>
            <person name="Wang A."/>
            <person name="Jiang F."/>
            <person name="Liu H."/>
            <person name="Zhao H."/>
            <person name="Xu D."/>
            <person name="Zhang Y."/>
        </authorList>
    </citation>
    <scope>NUCLEOTIDE SEQUENCE [LARGE SCALE GENOMIC DNA]</scope>
    <source>
        <strain evidence="2">cv. Niubang</strain>
    </source>
</reference>
<accession>A0ACB9FGH1</accession>
<sequence>MEESGFSIDGYMLLLIFGDDLSNESCEIGVLGLIVKTNTSGFEDSSQHQQVLLLDEVTADLDVVARMDLLEFFKEECEQVHKTSIIVDPAKYIEKLKEKVERLHEDATSSSEHNSLPMVWIAQHRQEPIREDICYPDTVRVDMLGMSLLLSL</sequence>
<dbReference type="Proteomes" id="UP001055879">
    <property type="component" value="Linkage Group LG01"/>
</dbReference>
<dbReference type="EMBL" id="CM042047">
    <property type="protein sequence ID" value="KAI3769945.1"/>
    <property type="molecule type" value="Genomic_DNA"/>
</dbReference>
<name>A0ACB9FGH1_ARCLA</name>
<keyword evidence="2" id="KW-1185">Reference proteome</keyword>
<evidence type="ECO:0000313" key="2">
    <source>
        <dbReference type="Proteomes" id="UP001055879"/>
    </source>
</evidence>
<reference evidence="1 2" key="2">
    <citation type="journal article" date="2022" name="Mol. Ecol. Resour.">
        <title>The genomes of chicory, endive, great burdock and yacon provide insights into Asteraceae paleo-polyploidization history and plant inulin production.</title>
        <authorList>
            <person name="Fan W."/>
            <person name="Wang S."/>
            <person name="Wang H."/>
            <person name="Wang A."/>
            <person name="Jiang F."/>
            <person name="Liu H."/>
            <person name="Zhao H."/>
            <person name="Xu D."/>
            <person name="Zhang Y."/>
        </authorList>
    </citation>
    <scope>NUCLEOTIDE SEQUENCE [LARGE SCALE GENOMIC DNA]</scope>
    <source>
        <strain evidence="2">cv. Niubang</strain>
    </source>
</reference>
<comment type="caution">
    <text evidence="1">The sequence shown here is derived from an EMBL/GenBank/DDBJ whole genome shotgun (WGS) entry which is preliminary data.</text>
</comment>
<protein>
    <submittedName>
        <fullName evidence="1">Uncharacterized protein</fullName>
    </submittedName>
</protein>
<gene>
    <name evidence="1" type="ORF">L6452_01060</name>
</gene>
<evidence type="ECO:0000313" key="1">
    <source>
        <dbReference type="EMBL" id="KAI3769945.1"/>
    </source>
</evidence>
<proteinExistence type="predicted"/>